<evidence type="ECO:0000313" key="3">
    <source>
        <dbReference type="Proteomes" id="UP000266841"/>
    </source>
</evidence>
<feature type="non-terminal residue" evidence="2">
    <location>
        <position position="162"/>
    </location>
</feature>
<feature type="compositionally biased region" description="Basic and acidic residues" evidence="1">
    <location>
        <begin position="19"/>
        <end position="48"/>
    </location>
</feature>
<evidence type="ECO:0000256" key="1">
    <source>
        <dbReference type="SAM" id="MobiDB-lite"/>
    </source>
</evidence>
<dbReference type="AlphaFoldDB" id="K0SRH6"/>
<accession>K0SRH6</accession>
<feature type="region of interest" description="Disordered" evidence="1">
    <location>
        <begin position="1"/>
        <end position="139"/>
    </location>
</feature>
<sequence length="162" mass="17041">MNEGARGAAPFLQLSIGVGRRETYRSRRGPGEEAEDRPTQRLGREHLQLTRWAETLTPRRANRTMSAGNPGNRRGGGGGGMIRLAPSPRDVPSIGAAALSPRSAGHGGNHALSPTAARRRMNAAAAREAGTGRGGAFWSEGHPEFYAAEVPAASDPPGRKEA</sequence>
<gene>
    <name evidence="2" type="ORF">THAOC_15716</name>
</gene>
<evidence type="ECO:0000313" key="2">
    <source>
        <dbReference type="EMBL" id="EJK63616.1"/>
    </source>
</evidence>
<name>K0SRH6_THAOC</name>
<organism evidence="2 3">
    <name type="scientific">Thalassiosira oceanica</name>
    <name type="common">Marine diatom</name>
    <dbReference type="NCBI Taxonomy" id="159749"/>
    <lineage>
        <taxon>Eukaryota</taxon>
        <taxon>Sar</taxon>
        <taxon>Stramenopiles</taxon>
        <taxon>Ochrophyta</taxon>
        <taxon>Bacillariophyta</taxon>
        <taxon>Coscinodiscophyceae</taxon>
        <taxon>Thalassiosirophycidae</taxon>
        <taxon>Thalassiosirales</taxon>
        <taxon>Thalassiosiraceae</taxon>
        <taxon>Thalassiosira</taxon>
    </lineage>
</organism>
<keyword evidence="3" id="KW-1185">Reference proteome</keyword>
<dbReference type="Proteomes" id="UP000266841">
    <property type="component" value="Unassembled WGS sequence"/>
</dbReference>
<protein>
    <submittedName>
        <fullName evidence="2">Uncharacterized protein</fullName>
    </submittedName>
</protein>
<dbReference type="EMBL" id="AGNL01018125">
    <property type="protein sequence ID" value="EJK63616.1"/>
    <property type="molecule type" value="Genomic_DNA"/>
</dbReference>
<comment type="caution">
    <text evidence="2">The sequence shown here is derived from an EMBL/GenBank/DDBJ whole genome shotgun (WGS) entry which is preliminary data.</text>
</comment>
<proteinExistence type="predicted"/>
<reference evidence="2 3" key="1">
    <citation type="journal article" date="2012" name="Genome Biol.">
        <title>Genome and low-iron response of an oceanic diatom adapted to chronic iron limitation.</title>
        <authorList>
            <person name="Lommer M."/>
            <person name="Specht M."/>
            <person name="Roy A.S."/>
            <person name="Kraemer L."/>
            <person name="Andreson R."/>
            <person name="Gutowska M.A."/>
            <person name="Wolf J."/>
            <person name="Bergner S.V."/>
            <person name="Schilhabel M.B."/>
            <person name="Klostermeier U.C."/>
            <person name="Beiko R.G."/>
            <person name="Rosenstiel P."/>
            <person name="Hippler M."/>
            <person name="Laroche J."/>
        </authorList>
    </citation>
    <scope>NUCLEOTIDE SEQUENCE [LARGE SCALE GENOMIC DNA]</scope>
    <source>
        <strain evidence="2 3">CCMP1005</strain>
    </source>
</reference>